<feature type="signal peptide" evidence="9">
    <location>
        <begin position="1"/>
        <end position="18"/>
    </location>
</feature>
<evidence type="ECO:0000313" key="10">
    <source>
        <dbReference type="EMBL" id="CAD2197669.1"/>
    </source>
</evidence>
<evidence type="ECO:0000313" key="11">
    <source>
        <dbReference type="Proteomes" id="UP000580250"/>
    </source>
</evidence>
<keyword evidence="3 8" id="KW-0328">Glycosyltransferase</keyword>
<proteinExistence type="inferred from homology"/>
<comment type="subcellular location">
    <subcellularLocation>
        <location evidence="1">Membrane</location>
        <topology evidence="1">Single-pass membrane protein</topology>
    </subcellularLocation>
</comment>
<keyword evidence="9" id="KW-0732">Signal</keyword>
<dbReference type="InterPro" id="IPR008166">
    <property type="entry name" value="Glyco_transf_92"/>
</dbReference>
<organism evidence="10 11">
    <name type="scientific">Meloidogyne enterolobii</name>
    <name type="common">Root-knot nematode worm</name>
    <name type="synonym">Meloidogyne mayaguensis</name>
    <dbReference type="NCBI Taxonomy" id="390850"/>
    <lineage>
        <taxon>Eukaryota</taxon>
        <taxon>Metazoa</taxon>
        <taxon>Ecdysozoa</taxon>
        <taxon>Nematoda</taxon>
        <taxon>Chromadorea</taxon>
        <taxon>Rhabditida</taxon>
        <taxon>Tylenchina</taxon>
        <taxon>Tylenchomorpha</taxon>
        <taxon>Tylenchoidea</taxon>
        <taxon>Meloidogynidae</taxon>
        <taxon>Meloidogyninae</taxon>
        <taxon>Meloidogyne</taxon>
    </lineage>
</organism>
<gene>
    <name evidence="10" type="ORF">MENT_LOCUS50936</name>
</gene>
<dbReference type="InterPro" id="IPR052012">
    <property type="entry name" value="GTase_92"/>
</dbReference>
<name>A0A6V7XEA0_MELEN</name>
<evidence type="ECO:0000256" key="4">
    <source>
        <dbReference type="ARBA" id="ARBA00022679"/>
    </source>
</evidence>
<evidence type="ECO:0000256" key="3">
    <source>
        <dbReference type="ARBA" id="ARBA00022676"/>
    </source>
</evidence>
<dbReference type="EC" id="2.4.1.-" evidence="8"/>
<comment type="caution">
    <text evidence="10">The sequence shown here is derived from an EMBL/GenBank/DDBJ whole genome shotgun (WGS) entry which is preliminary data.</text>
</comment>
<sequence length="373" mass="44267">MPFLRKILIFLIISLIDSAIRRRHFLNCYPSFRCYLFLFSLFYCCLNKDIWQNNGKFSSPKQQKSTFNHLNNQKIREHLFIYTSFLLKESLVVLFISHKNHWIHNGIFCSQQNLINKTKQNIKLISKKELISSLGICAMDLYVLTCNRNIKKQEKNNNKYFVGLNEPNWLGWRKHTNIEITTQKTDKQQRSLVLCISRVFAFERWQLLITALEMYRLLNVNLVVAHIQSAITSVYNLLKLYEREGILSVRPGIRFPHSKNMQWDPNAETEFNGQILLAHECFYEFRESTEFIGLIDWDDLLLPSKNFVDLPSVFKEALIKYPNTAYFLVNKLEAKFEEKSQNPRLFNLRNLMEEGIMMSHIYNDEKMVVRPKN</sequence>
<dbReference type="OrthoDB" id="5809216at2759"/>
<evidence type="ECO:0000256" key="7">
    <source>
        <dbReference type="ARBA" id="ARBA00023136"/>
    </source>
</evidence>
<dbReference type="PANTHER" id="PTHR21645:SF22">
    <property type="entry name" value="GLYCOSYLTRANSFERASE FAMILY 92 PROTEIN"/>
    <property type="match status" value="1"/>
</dbReference>
<keyword evidence="7" id="KW-0472">Membrane</keyword>
<keyword evidence="6" id="KW-1133">Transmembrane helix</keyword>
<evidence type="ECO:0000256" key="9">
    <source>
        <dbReference type="SAM" id="SignalP"/>
    </source>
</evidence>
<dbReference type="EMBL" id="CAJEWN010001462">
    <property type="protein sequence ID" value="CAD2197669.1"/>
    <property type="molecule type" value="Genomic_DNA"/>
</dbReference>
<feature type="chain" id="PRO_5027857232" description="Glycosyltransferase family 92 protein" evidence="9">
    <location>
        <begin position="19"/>
        <end position="373"/>
    </location>
</feature>
<comment type="similarity">
    <text evidence="2 8">Belongs to the glycosyltransferase 92 family.</text>
</comment>
<protein>
    <recommendedName>
        <fullName evidence="8">Glycosyltransferase family 92 protein</fullName>
        <ecNumber evidence="8">2.4.1.-</ecNumber>
    </recommendedName>
</protein>
<accession>A0A6V7XEA0</accession>
<dbReference type="AlphaFoldDB" id="A0A6V7XEA0"/>
<evidence type="ECO:0000256" key="1">
    <source>
        <dbReference type="ARBA" id="ARBA00004167"/>
    </source>
</evidence>
<keyword evidence="4 8" id="KW-0808">Transferase</keyword>
<dbReference type="GO" id="GO:0016020">
    <property type="term" value="C:membrane"/>
    <property type="evidence" value="ECO:0007669"/>
    <property type="project" value="UniProtKB-SubCell"/>
</dbReference>
<dbReference type="GO" id="GO:0016757">
    <property type="term" value="F:glycosyltransferase activity"/>
    <property type="evidence" value="ECO:0007669"/>
    <property type="project" value="UniProtKB-UniRule"/>
</dbReference>
<keyword evidence="5" id="KW-0812">Transmembrane</keyword>
<evidence type="ECO:0000256" key="2">
    <source>
        <dbReference type="ARBA" id="ARBA00007647"/>
    </source>
</evidence>
<evidence type="ECO:0000256" key="5">
    <source>
        <dbReference type="ARBA" id="ARBA00022692"/>
    </source>
</evidence>
<dbReference type="PANTHER" id="PTHR21645">
    <property type="entry name" value="GLYCOSYLTRANSFERASE FAMILY 92 PROTEIN"/>
    <property type="match status" value="1"/>
</dbReference>
<reference evidence="10 11" key="1">
    <citation type="submission" date="2020-08" db="EMBL/GenBank/DDBJ databases">
        <authorList>
            <person name="Koutsovoulos G."/>
            <person name="Danchin GJ E."/>
        </authorList>
    </citation>
    <scope>NUCLEOTIDE SEQUENCE [LARGE SCALE GENOMIC DNA]</scope>
</reference>
<evidence type="ECO:0000256" key="8">
    <source>
        <dbReference type="RuleBase" id="RU366017"/>
    </source>
</evidence>
<dbReference type="Pfam" id="PF01697">
    <property type="entry name" value="Glyco_transf_92"/>
    <property type="match status" value="1"/>
</dbReference>
<dbReference type="Proteomes" id="UP000580250">
    <property type="component" value="Unassembled WGS sequence"/>
</dbReference>
<evidence type="ECO:0000256" key="6">
    <source>
        <dbReference type="ARBA" id="ARBA00022989"/>
    </source>
</evidence>